<dbReference type="SUPFAM" id="SSF48403">
    <property type="entry name" value="Ankyrin repeat"/>
    <property type="match status" value="1"/>
</dbReference>
<feature type="repeat" description="ANK" evidence="3">
    <location>
        <begin position="145"/>
        <end position="177"/>
    </location>
</feature>
<dbReference type="Gene3D" id="1.25.40.20">
    <property type="entry name" value="Ankyrin repeat-containing domain"/>
    <property type="match status" value="2"/>
</dbReference>
<dbReference type="AlphaFoldDB" id="A0A9D7FD16"/>
<accession>A0A9D7FD16</accession>
<sequence>MLCLFTTTAWAALPDPIAFSWAIERGDIRKVKGWLDEGLDPEFQTNQLGSGLMIAAWYGNIEMMQLFMERGANPRRANRNGEQPLQLAAWNGHMEAVKWLLDHGAALNREGNYWGALHYAVFNGHQELASFLIARGAEVNARSPNGSTPLMMAAREGREDLIKVLLESGADVRPKNDWGDNALTMAMRYDHYRIGKMIATPEEFEIAVKAPKESFGEASRSASAPSHIEELLKKIREAEADGRPSEDRHKQLLDAVNEFRRNAVKQRNARRTMPQPSQLRSIVITAKRGQPGAERAQVMVDGKSVNPRVPPNRLAKPHRWPSRRLTSAPRKPRSPN</sequence>
<dbReference type="PROSITE" id="PS50297">
    <property type="entry name" value="ANK_REP_REGION"/>
    <property type="match status" value="3"/>
</dbReference>
<protein>
    <submittedName>
        <fullName evidence="5">Ankyrin repeat domain-containing protein</fullName>
    </submittedName>
</protein>
<dbReference type="PANTHER" id="PTHR24178">
    <property type="entry name" value="MOLTING PROTEIN MLT-4"/>
    <property type="match status" value="1"/>
</dbReference>
<dbReference type="SMART" id="SM00248">
    <property type="entry name" value="ANK"/>
    <property type="match status" value="5"/>
</dbReference>
<evidence type="ECO:0000256" key="3">
    <source>
        <dbReference type="PROSITE-ProRule" id="PRU00023"/>
    </source>
</evidence>
<dbReference type="PROSITE" id="PS50088">
    <property type="entry name" value="ANK_REPEAT"/>
    <property type="match status" value="4"/>
</dbReference>
<evidence type="ECO:0000313" key="5">
    <source>
        <dbReference type="EMBL" id="MBK7422099.1"/>
    </source>
</evidence>
<evidence type="ECO:0000313" key="6">
    <source>
        <dbReference type="Proteomes" id="UP000886602"/>
    </source>
</evidence>
<reference evidence="5" key="1">
    <citation type="submission" date="2020-10" db="EMBL/GenBank/DDBJ databases">
        <title>Connecting structure to function with the recovery of over 1000 high-quality activated sludge metagenome-assembled genomes encoding full-length rRNA genes using long-read sequencing.</title>
        <authorList>
            <person name="Singleton C.M."/>
            <person name="Petriglieri F."/>
            <person name="Kristensen J.M."/>
            <person name="Kirkegaard R.H."/>
            <person name="Michaelsen T.Y."/>
            <person name="Andersen M.H."/>
            <person name="Karst S.M."/>
            <person name="Dueholm M.S."/>
            <person name="Nielsen P.H."/>
            <person name="Albertsen M."/>
        </authorList>
    </citation>
    <scope>NUCLEOTIDE SEQUENCE</scope>
    <source>
        <strain evidence="5">EsbW_18-Q3-R4-48_MAXAC.044</strain>
    </source>
</reference>
<dbReference type="PRINTS" id="PR01415">
    <property type="entry name" value="ANKYRIN"/>
</dbReference>
<dbReference type="InterPro" id="IPR002110">
    <property type="entry name" value="Ankyrin_rpt"/>
</dbReference>
<keyword evidence="2 3" id="KW-0040">ANK repeat</keyword>
<feature type="region of interest" description="Disordered" evidence="4">
    <location>
        <begin position="288"/>
        <end position="336"/>
    </location>
</feature>
<dbReference type="Proteomes" id="UP000886602">
    <property type="component" value="Unassembled WGS sequence"/>
</dbReference>
<dbReference type="InterPro" id="IPR036770">
    <property type="entry name" value="Ankyrin_rpt-contain_sf"/>
</dbReference>
<feature type="repeat" description="ANK" evidence="3">
    <location>
        <begin position="112"/>
        <end position="144"/>
    </location>
</feature>
<name>A0A9D7FD16_9RHOO</name>
<feature type="repeat" description="ANK" evidence="3">
    <location>
        <begin position="47"/>
        <end position="79"/>
    </location>
</feature>
<feature type="repeat" description="ANK" evidence="3">
    <location>
        <begin position="80"/>
        <end position="112"/>
    </location>
</feature>
<evidence type="ECO:0000256" key="1">
    <source>
        <dbReference type="ARBA" id="ARBA00022737"/>
    </source>
</evidence>
<organism evidence="5 6">
    <name type="scientific">Candidatus Propionivibrio dominans</name>
    <dbReference type="NCBI Taxonomy" id="2954373"/>
    <lineage>
        <taxon>Bacteria</taxon>
        <taxon>Pseudomonadati</taxon>
        <taxon>Pseudomonadota</taxon>
        <taxon>Betaproteobacteria</taxon>
        <taxon>Rhodocyclales</taxon>
        <taxon>Rhodocyclaceae</taxon>
        <taxon>Propionivibrio</taxon>
    </lineage>
</organism>
<comment type="caution">
    <text evidence="5">The sequence shown here is derived from an EMBL/GenBank/DDBJ whole genome shotgun (WGS) entry which is preliminary data.</text>
</comment>
<dbReference type="EMBL" id="JADJNC010000004">
    <property type="protein sequence ID" value="MBK7422099.1"/>
    <property type="molecule type" value="Genomic_DNA"/>
</dbReference>
<proteinExistence type="predicted"/>
<dbReference type="Pfam" id="PF00023">
    <property type="entry name" value="Ank"/>
    <property type="match status" value="1"/>
</dbReference>
<keyword evidence="1" id="KW-0677">Repeat</keyword>
<gene>
    <name evidence="5" type="ORF">IPJ48_02795</name>
</gene>
<evidence type="ECO:0000256" key="2">
    <source>
        <dbReference type="ARBA" id="ARBA00023043"/>
    </source>
</evidence>
<dbReference type="Pfam" id="PF12796">
    <property type="entry name" value="Ank_2"/>
    <property type="match status" value="1"/>
</dbReference>
<evidence type="ECO:0000256" key="4">
    <source>
        <dbReference type="SAM" id="MobiDB-lite"/>
    </source>
</evidence>